<feature type="transmembrane region" description="Helical" evidence="1">
    <location>
        <begin position="49"/>
        <end position="67"/>
    </location>
</feature>
<feature type="transmembrane region" description="Helical" evidence="1">
    <location>
        <begin position="74"/>
        <end position="93"/>
    </location>
</feature>
<dbReference type="RefSeq" id="WP_249475186.1">
    <property type="nucleotide sequence ID" value="NZ_JAMBEP010000003.1"/>
</dbReference>
<keyword evidence="1" id="KW-0472">Membrane</keyword>
<sequence length="135" mass="14515">MRPMLFLLGGFAVVLILGFWMANSMVPPSPSAAAIATTGQSPSSDSTSLWLFAVLAWATAFFVRPLWLSATLTAGVVFVGGVFVVLGALNGYADSHLRPNYSGSWTVFQVGVLMLASRVVTFLLWLRKASLEELM</sequence>
<protein>
    <recommendedName>
        <fullName evidence="4">DUF4175 domain-containing protein</fullName>
    </recommendedName>
</protein>
<evidence type="ECO:0000313" key="2">
    <source>
        <dbReference type="EMBL" id="MCL1635536.1"/>
    </source>
</evidence>
<evidence type="ECO:0008006" key="4">
    <source>
        <dbReference type="Google" id="ProtNLM"/>
    </source>
</evidence>
<dbReference type="EMBL" id="JAMBEP010000003">
    <property type="protein sequence ID" value="MCL1635536.1"/>
    <property type="molecule type" value="Genomic_DNA"/>
</dbReference>
<gene>
    <name evidence="2" type="ORF">M2650_12980</name>
</gene>
<evidence type="ECO:0000313" key="3">
    <source>
        <dbReference type="Proteomes" id="UP001431217"/>
    </source>
</evidence>
<name>A0ABT0MKX3_9GAMM</name>
<comment type="caution">
    <text evidence="2">The sequence shown here is derived from an EMBL/GenBank/DDBJ whole genome shotgun (WGS) entry which is preliminary data.</text>
</comment>
<accession>A0ABT0MKX3</accession>
<organism evidence="2 3">
    <name type="scientific">Luteimonas galliterrae</name>
    <dbReference type="NCBI Taxonomy" id="2940486"/>
    <lineage>
        <taxon>Bacteria</taxon>
        <taxon>Pseudomonadati</taxon>
        <taxon>Pseudomonadota</taxon>
        <taxon>Gammaproteobacteria</taxon>
        <taxon>Lysobacterales</taxon>
        <taxon>Lysobacteraceae</taxon>
        <taxon>Luteimonas</taxon>
    </lineage>
</organism>
<keyword evidence="1" id="KW-0812">Transmembrane</keyword>
<feature type="transmembrane region" description="Helical" evidence="1">
    <location>
        <begin position="105"/>
        <end position="126"/>
    </location>
</feature>
<keyword evidence="1" id="KW-1133">Transmembrane helix</keyword>
<dbReference type="Proteomes" id="UP001431217">
    <property type="component" value="Unassembled WGS sequence"/>
</dbReference>
<reference evidence="2 3" key="1">
    <citation type="submission" date="2022-05" db="EMBL/GenBank/DDBJ databases">
        <title>Luteimonas sp. SX5, whole genome shotgun sequencing project.</title>
        <authorList>
            <person name="Zhao G."/>
            <person name="Shen L."/>
        </authorList>
    </citation>
    <scope>NUCLEOTIDE SEQUENCE [LARGE SCALE GENOMIC DNA]</scope>
    <source>
        <strain evidence="2 3">SX5</strain>
    </source>
</reference>
<keyword evidence="3" id="KW-1185">Reference proteome</keyword>
<evidence type="ECO:0000256" key="1">
    <source>
        <dbReference type="SAM" id="Phobius"/>
    </source>
</evidence>
<proteinExistence type="predicted"/>